<proteinExistence type="predicted"/>
<accession>A0A2G2ZSC7</accession>
<protein>
    <recommendedName>
        <fullName evidence="1">Band 7 domain-containing protein</fullName>
    </recommendedName>
</protein>
<dbReference type="Proteomes" id="UP000222542">
    <property type="component" value="Unassembled WGS sequence"/>
</dbReference>
<dbReference type="InterPro" id="IPR001107">
    <property type="entry name" value="Band_7"/>
</dbReference>
<dbReference type="GO" id="GO:0005739">
    <property type="term" value="C:mitochondrion"/>
    <property type="evidence" value="ECO:0000318"/>
    <property type="project" value="GO_Central"/>
</dbReference>
<feature type="domain" description="Band 7" evidence="1">
    <location>
        <begin position="37"/>
        <end position="109"/>
    </location>
</feature>
<dbReference type="Gramene" id="PHT84890">
    <property type="protein sequence ID" value="PHT84890"/>
    <property type="gene ID" value="T459_13333"/>
</dbReference>
<evidence type="ECO:0000259" key="1">
    <source>
        <dbReference type="Pfam" id="PF01145"/>
    </source>
</evidence>
<gene>
    <name evidence="2" type="ORF">T459_13333</name>
</gene>
<evidence type="ECO:0000313" key="3">
    <source>
        <dbReference type="Proteomes" id="UP000222542"/>
    </source>
</evidence>
<dbReference type="GO" id="GO:0007005">
    <property type="term" value="P:mitochondrion organization"/>
    <property type="evidence" value="ECO:0000318"/>
    <property type="project" value="GO_Central"/>
</dbReference>
<sequence>MSSLPRWHETISEFQVALVFVIVPDVDRVSVYLLILFVDRISGIHSLKEQYVTLDDFSSRTRDNKRITVKSTLAYKIVDPYSASYAVANIHYTLQKTVLDLLARQFETRNHPKSRIVLSKSEYQRFDQQMESTDTLQDSAESASLSKIRSGMRSLLSLAYIFYEHVLSVNGGGGALTPGSESLSGTGGLSVNGGGSGNGTLQCNFVWHWRLESVISGALTSGSGTLSGTGGLSVNGGCSGNGTLSVTSDFCLS</sequence>
<dbReference type="EMBL" id="AYRZ02000004">
    <property type="protein sequence ID" value="PHT84890.1"/>
    <property type="molecule type" value="Genomic_DNA"/>
</dbReference>
<dbReference type="STRING" id="4072.A0A2G2ZSC7"/>
<name>A0A2G2ZSC7_CAPAN</name>
<dbReference type="Pfam" id="PF01145">
    <property type="entry name" value="Band_7"/>
    <property type="match status" value="1"/>
</dbReference>
<dbReference type="AlphaFoldDB" id="A0A2G2ZSC7"/>
<keyword evidence="3" id="KW-1185">Reference proteome</keyword>
<reference evidence="2 3" key="2">
    <citation type="journal article" date="2017" name="Genome Biol.">
        <title>New reference genome sequences of hot pepper reveal the massive evolution of plant disease-resistance genes by retroduplication.</title>
        <authorList>
            <person name="Kim S."/>
            <person name="Park J."/>
            <person name="Yeom S.I."/>
            <person name="Kim Y.M."/>
            <person name="Seo E."/>
            <person name="Kim K.T."/>
            <person name="Kim M.S."/>
            <person name="Lee J.M."/>
            <person name="Cheong K."/>
            <person name="Shin H.S."/>
            <person name="Kim S.B."/>
            <person name="Han K."/>
            <person name="Lee J."/>
            <person name="Park M."/>
            <person name="Lee H.A."/>
            <person name="Lee H.Y."/>
            <person name="Lee Y."/>
            <person name="Oh S."/>
            <person name="Lee J.H."/>
            <person name="Choi E."/>
            <person name="Choi E."/>
            <person name="Lee S.E."/>
            <person name="Jeon J."/>
            <person name="Kim H."/>
            <person name="Choi G."/>
            <person name="Song H."/>
            <person name="Lee J."/>
            <person name="Lee S.C."/>
            <person name="Kwon J.K."/>
            <person name="Lee H.Y."/>
            <person name="Koo N."/>
            <person name="Hong Y."/>
            <person name="Kim R.W."/>
            <person name="Kang W.H."/>
            <person name="Huh J.H."/>
            <person name="Kang B.C."/>
            <person name="Yang T.J."/>
            <person name="Lee Y.H."/>
            <person name="Bennetzen J.L."/>
            <person name="Choi D."/>
        </authorList>
    </citation>
    <scope>NUCLEOTIDE SEQUENCE [LARGE SCALE GENOMIC DNA]</scope>
    <source>
        <strain evidence="3">cv. CM334</strain>
    </source>
</reference>
<reference evidence="2 3" key="1">
    <citation type="journal article" date="2014" name="Nat. Genet.">
        <title>Genome sequence of the hot pepper provides insights into the evolution of pungency in Capsicum species.</title>
        <authorList>
            <person name="Kim S."/>
            <person name="Park M."/>
            <person name="Yeom S.I."/>
            <person name="Kim Y.M."/>
            <person name="Lee J.M."/>
            <person name="Lee H.A."/>
            <person name="Seo E."/>
            <person name="Choi J."/>
            <person name="Cheong K."/>
            <person name="Kim K.T."/>
            <person name="Jung K."/>
            <person name="Lee G.W."/>
            <person name="Oh S.K."/>
            <person name="Bae C."/>
            <person name="Kim S.B."/>
            <person name="Lee H.Y."/>
            <person name="Kim S.Y."/>
            <person name="Kim M.S."/>
            <person name="Kang B.C."/>
            <person name="Jo Y.D."/>
            <person name="Yang H.B."/>
            <person name="Jeong H.J."/>
            <person name="Kang W.H."/>
            <person name="Kwon J.K."/>
            <person name="Shin C."/>
            <person name="Lim J.Y."/>
            <person name="Park J.H."/>
            <person name="Huh J.H."/>
            <person name="Kim J.S."/>
            <person name="Kim B.D."/>
            <person name="Cohen O."/>
            <person name="Paran I."/>
            <person name="Suh M.C."/>
            <person name="Lee S.B."/>
            <person name="Kim Y.K."/>
            <person name="Shin Y."/>
            <person name="Noh S.J."/>
            <person name="Park J."/>
            <person name="Seo Y.S."/>
            <person name="Kwon S.Y."/>
            <person name="Kim H.A."/>
            <person name="Park J.M."/>
            <person name="Kim H.J."/>
            <person name="Choi S.B."/>
            <person name="Bosland P.W."/>
            <person name="Reeves G."/>
            <person name="Jo S.H."/>
            <person name="Lee B.W."/>
            <person name="Cho H.T."/>
            <person name="Choi H.S."/>
            <person name="Lee M.S."/>
            <person name="Yu Y."/>
            <person name="Do Choi Y."/>
            <person name="Park B.S."/>
            <person name="van Deynze A."/>
            <person name="Ashrafi H."/>
            <person name="Hill T."/>
            <person name="Kim W.T."/>
            <person name="Pai H.S."/>
            <person name="Ahn H.K."/>
            <person name="Yeam I."/>
            <person name="Giovannoni J.J."/>
            <person name="Rose J.K."/>
            <person name="Sorensen I."/>
            <person name="Lee S.J."/>
            <person name="Kim R.W."/>
            <person name="Choi I.Y."/>
            <person name="Choi B.S."/>
            <person name="Lim J.S."/>
            <person name="Lee Y.H."/>
            <person name="Choi D."/>
        </authorList>
    </citation>
    <scope>NUCLEOTIDE SEQUENCE [LARGE SCALE GENOMIC DNA]</scope>
    <source>
        <strain evidence="3">cv. CM334</strain>
    </source>
</reference>
<organism evidence="2 3">
    <name type="scientific">Capsicum annuum</name>
    <name type="common">Capsicum pepper</name>
    <dbReference type="NCBI Taxonomy" id="4072"/>
    <lineage>
        <taxon>Eukaryota</taxon>
        <taxon>Viridiplantae</taxon>
        <taxon>Streptophyta</taxon>
        <taxon>Embryophyta</taxon>
        <taxon>Tracheophyta</taxon>
        <taxon>Spermatophyta</taxon>
        <taxon>Magnoliopsida</taxon>
        <taxon>eudicotyledons</taxon>
        <taxon>Gunneridae</taxon>
        <taxon>Pentapetalae</taxon>
        <taxon>asterids</taxon>
        <taxon>lamiids</taxon>
        <taxon>Solanales</taxon>
        <taxon>Solanaceae</taxon>
        <taxon>Solanoideae</taxon>
        <taxon>Capsiceae</taxon>
        <taxon>Capsicum</taxon>
    </lineage>
</organism>
<evidence type="ECO:0000313" key="2">
    <source>
        <dbReference type="EMBL" id="PHT84890.1"/>
    </source>
</evidence>
<comment type="caution">
    <text evidence="2">The sequence shown here is derived from an EMBL/GenBank/DDBJ whole genome shotgun (WGS) entry which is preliminary data.</text>
</comment>
<dbReference type="SUPFAM" id="SSF117892">
    <property type="entry name" value="Band 7/SPFH domain"/>
    <property type="match status" value="1"/>
</dbReference>
<dbReference type="Gene3D" id="3.30.479.30">
    <property type="entry name" value="Band 7 domain"/>
    <property type="match status" value="1"/>
</dbReference>
<dbReference type="InterPro" id="IPR036013">
    <property type="entry name" value="Band_7/SPFH_dom_sf"/>
</dbReference>